<sequence length="159" mass="17569">MNALPCDIHISSSLCWKALAPLSSTYDTSSSKASALAPFVRYLHAILAPTLIGRRESIGVVNTHDTYYLSCMVNAHVTDLAYFIAFSIRHQTKRHWKGVISIGPYVTLLSRHFGLLNTVAQSSALTLIGQMSHHGYVTHEDDRAPTWDRSSSVSCHSCH</sequence>
<name>A0ABR0MCP0_GOSAR</name>
<evidence type="ECO:0000313" key="2">
    <source>
        <dbReference type="Proteomes" id="UP001358586"/>
    </source>
</evidence>
<accession>A0ABR0MCP0</accession>
<evidence type="ECO:0000313" key="1">
    <source>
        <dbReference type="EMBL" id="KAK5771042.1"/>
    </source>
</evidence>
<dbReference type="Proteomes" id="UP001358586">
    <property type="component" value="Chromosome 13"/>
</dbReference>
<comment type="caution">
    <text evidence="1">The sequence shown here is derived from an EMBL/GenBank/DDBJ whole genome shotgun (WGS) entry which is preliminary data.</text>
</comment>
<protein>
    <submittedName>
        <fullName evidence="1">Uncharacterized protein</fullName>
    </submittedName>
</protein>
<dbReference type="EMBL" id="JARKNE010000013">
    <property type="protein sequence ID" value="KAK5771042.1"/>
    <property type="molecule type" value="Genomic_DNA"/>
</dbReference>
<gene>
    <name evidence="1" type="ORF">PVK06_047215</name>
</gene>
<reference evidence="1 2" key="1">
    <citation type="submission" date="2023-03" db="EMBL/GenBank/DDBJ databases">
        <title>WGS of Gossypium arboreum.</title>
        <authorList>
            <person name="Yu D."/>
        </authorList>
    </citation>
    <scope>NUCLEOTIDE SEQUENCE [LARGE SCALE GENOMIC DNA]</scope>
    <source>
        <tissue evidence="1">Leaf</tissue>
    </source>
</reference>
<proteinExistence type="predicted"/>
<keyword evidence="2" id="KW-1185">Reference proteome</keyword>
<organism evidence="1 2">
    <name type="scientific">Gossypium arboreum</name>
    <name type="common">Tree cotton</name>
    <name type="synonym">Gossypium nanking</name>
    <dbReference type="NCBI Taxonomy" id="29729"/>
    <lineage>
        <taxon>Eukaryota</taxon>
        <taxon>Viridiplantae</taxon>
        <taxon>Streptophyta</taxon>
        <taxon>Embryophyta</taxon>
        <taxon>Tracheophyta</taxon>
        <taxon>Spermatophyta</taxon>
        <taxon>Magnoliopsida</taxon>
        <taxon>eudicotyledons</taxon>
        <taxon>Gunneridae</taxon>
        <taxon>Pentapetalae</taxon>
        <taxon>rosids</taxon>
        <taxon>malvids</taxon>
        <taxon>Malvales</taxon>
        <taxon>Malvaceae</taxon>
        <taxon>Malvoideae</taxon>
        <taxon>Gossypium</taxon>
    </lineage>
</organism>